<reference evidence="2" key="1">
    <citation type="submission" date="2022-07" db="EMBL/GenBank/DDBJ databases">
        <title>Phylogenomic reconstructions and comparative analyses of Kickxellomycotina fungi.</title>
        <authorList>
            <person name="Reynolds N.K."/>
            <person name="Stajich J.E."/>
            <person name="Barry K."/>
            <person name="Grigoriev I.V."/>
            <person name="Crous P."/>
            <person name="Smith M.E."/>
        </authorList>
    </citation>
    <scope>NUCLEOTIDE SEQUENCE</scope>
    <source>
        <strain evidence="2">RSA 861</strain>
    </source>
</reference>
<sequence length="722" mass="79823">MKRAASPPMTAEGYDETTPDRPTRPRRQAATRAAQVLSSYTLPTFFAEVPSDLDSSDEELTMTVSTPTAKLLKASSYDLLSKTEAAAAPTAEDNDENDREKGIHDTSAKLKQTQLSMNSLRQFGSAGRPAYKFSLGSLLKQKQASGVNYETLEAAVDAKLLDENEEADFVYNRDAVVNQLMPDASKQRLASVLRSEHSLQRTTALTVLRATTSHTRPWEDFALNSTSNVSRRTARTQDHVLHMWESITGSPALVRSTLESHWLLHHMREGWPLPEPVAQWLFQVLLYRTEPTTTAGAYATLAYHLDEALRRIGPKGMAHRRRRRGWSLDANDFYEALLHLGADPAVLQPGYRVPDGLISSSGKGGATPGADRSDCHSGRLGARGVAETGAAPSEEVTSALTYMIRLLDRSIAAQPALYTGPTLTHLVRYLTCCMLDPVLASCRLEFQSLVITVFGVLPSAKVSNWDNPDSLVRFLAGLPQTTPLCNPLVEAEGWGTPSTAHDDHSHSPVPSSSSHDTAASTPAPIVTSLSRRVPPAETEEPLATESLPSQNLRGLQRCTRFGQLVSFWAARRLVYPNETNNPTPPTTTIVDRSYMWREVTAWLTTAPFFDVSEDSDYRALYSVVRLLDYTLRGAGKADKEEALATERIVKALRRLFGQIVDSRAAFLERSRAKDLIQRLHMRLYFTVVMPATIRPAILGASRAIDRQHRLEQFTSTKRARTS</sequence>
<accession>A0A9W7ZXY0</accession>
<dbReference type="AlphaFoldDB" id="A0A9W7ZXY0"/>
<gene>
    <name evidence="2" type="ORF">IWQ60_007350</name>
</gene>
<protein>
    <recommendedName>
        <fullName evidence="4">Coiled-coil SMC6 And NSE5 INteracting (CANIN) domain-containing protein</fullName>
    </recommendedName>
</protein>
<evidence type="ECO:0000313" key="2">
    <source>
        <dbReference type="EMBL" id="KAJ1919023.1"/>
    </source>
</evidence>
<dbReference type="Proteomes" id="UP001150569">
    <property type="component" value="Unassembled WGS sequence"/>
</dbReference>
<feature type="region of interest" description="Disordered" evidence="1">
    <location>
        <begin position="1"/>
        <end position="34"/>
    </location>
</feature>
<organism evidence="2 3">
    <name type="scientific">Tieghemiomyces parasiticus</name>
    <dbReference type="NCBI Taxonomy" id="78921"/>
    <lineage>
        <taxon>Eukaryota</taxon>
        <taxon>Fungi</taxon>
        <taxon>Fungi incertae sedis</taxon>
        <taxon>Zoopagomycota</taxon>
        <taxon>Kickxellomycotina</taxon>
        <taxon>Dimargaritomycetes</taxon>
        <taxon>Dimargaritales</taxon>
        <taxon>Dimargaritaceae</taxon>
        <taxon>Tieghemiomyces</taxon>
    </lineage>
</organism>
<proteinExistence type="predicted"/>
<evidence type="ECO:0000256" key="1">
    <source>
        <dbReference type="SAM" id="MobiDB-lite"/>
    </source>
</evidence>
<feature type="compositionally biased region" description="Low complexity" evidence="1">
    <location>
        <begin position="507"/>
        <end position="516"/>
    </location>
</feature>
<feature type="region of interest" description="Disordered" evidence="1">
    <location>
        <begin position="489"/>
        <end position="548"/>
    </location>
</feature>
<dbReference type="EMBL" id="JANBPT010000486">
    <property type="protein sequence ID" value="KAJ1919023.1"/>
    <property type="molecule type" value="Genomic_DNA"/>
</dbReference>
<evidence type="ECO:0008006" key="4">
    <source>
        <dbReference type="Google" id="ProtNLM"/>
    </source>
</evidence>
<dbReference type="OrthoDB" id="5599613at2759"/>
<name>A0A9W7ZXY0_9FUNG</name>
<evidence type="ECO:0000313" key="3">
    <source>
        <dbReference type="Proteomes" id="UP001150569"/>
    </source>
</evidence>
<comment type="caution">
    <text evidence="2">The sequence shown here is derived from an EMBL/GenBank/DDBJ whole genome shotgun (WGS) entry which is preliminary data.</text>
</comment>
<keyword evidence="3" id="KW-1185">Reference proteome</keyword>